<dbReference type="Pfam" id="PF00590">
    <property type="entry name" value="TP_methylase"/>
    <property type="match status" value="1"/>
</dbReference>
<evidence type="ECO:0000313" key="9">
    <source>
        <dbReference type="Proteomes" id="UP000305675"/>
    </source>
</evidence>
<dbReference type="InterPro" id="IPR014776">
    <property type="entry name" value="4pyrrole_Mease_sub2"/>
</dbReference>
<dbReference type="GO" id="GO:0009236">
    <property type="term" value="P:cobalamin biosynthetic process"/>
    <property type="evidence" value="ECO:0007669"/>
    <property type="project" value="UniProtKB-UniPathway"/>
</dbReference>
<dbReference type="InterPro" id="IPR035996">
    <property type="entry name" value="4pyrrol_Methylase_sf"/>
</dbReference>
<evidence type="ECO:0000256" key="6">
    <source>
        <dbReference type="SAM" id="MobiDB-lite"/>
    </source>
</evidence>
<organism evidence="8 9">
    <name type="scientific">Ferrimonas aestuarii</name>
    <dbReference type="NCBI Taxonomy" id="2569539"/>
    <lineage>
        <taxon>Bacteria</taxon>
        <taxon>Pseudomonadati</taxon>
        <taxon>Pseudomonadota</taxon>
        <taxon>Gammaproteobacteria</taxon>
        <taxon>Alteromonadales</taxon>
        <taxon>Ferrimonadaceae</taxon>
        <taxon>Ferrimonas</taxon>
    </lineage>
</organism>
<dbReference type="Gene3D" id="3.30.950.10">
    <property type="entry name" value="Methyltransferase, Cobalt-precorrin-4 Transmethylase, Domain 2"/>
    <property type="match status" value="1"/>
</dbReference>
<keyword evidence="3 8" id="KW-0489">Methyltransferase</keyword>
<name>A0A4V5NVD4_9GAMM</name>
<evidence type="ECO:0000256" key="1">
    <source>
        <dbReference type="ARBA" id="ARBA00004953"/>
    </source>
</evidence>
<comment type="pathway">
    <text evidence="1">Cofactor biosynthesis; adenosylcobalamin biosynthesis.</text>
</comment>
<dbReference type="PANTHER" id="PTHR47036">
    <property type="entry name" value="COBALT-FACTOR III C(17)-METHYLTRANSFERASE-RELATED"/>
    <property type="match status" value="1"/>
</dbReference>
<dbReference type="AlphaFoldDB" id="A0A4V5NVD4"/>
<evidence type="ECO:0000256" key="5">
    <source>
        <dbReference type="ARBA" id="ARBA00022691"/>
    </source>
</evidence>
<dbReference type="UniPathway" id="UPA00148"/>
<dbReference type="NCBIfam" id="TIGR01466">
    <property type="entry name" value="cobJ_cbiH"/>
    <property type="match status" value="1"/>
</dbReference>
<evidence type="ECO:0000256" key="4">
    <source>
        <dbReference type="ARBA" id="ARBA00022679"/>
    </source>
</evidence>
<proteinExistence type="predicted"/>
<evidence type="ECO:0000313" key="8">
    <source>
        <dbReference type="EMBL" id="TKB50051.1"/>
    </source>
</evidence>
<sequence length="272" mass="29522">MSGSLSIVGIGPGSIELVSPMAKTAIEGADLVLGYKPYLDMVASLLTTQETKASGMTREVDRARLAVEQAQTGKKVAVISSGDAGIYAMGSIVYEVLSDKGWRGNQDFPVTMVPGITAANSCASLVGTPLGHDSCTISLSDLLTPWALIEKRIEAAAMADFAITFYNPRSKRRVDQIEIAQRILLEHRSADTPVAIIDNAYRPEQRIELSTLAEFTQCEFAMTAAVIVGNSQSYRFGELIITPRGYDNKYHLDSGQVKDGQRRGRTLQTEEK</sequence>
<dbReference type="RefSeq" id="WP_136865183.1">
    <property type="nucleotide sequence ID" value="NZ_SWCJ01000024.1"/>
</dbReference>
<feature type="region of interest" description="Disordered" evidence="6">
    <location>
        <begin position="252"/>
        <end position="272"/>
    </location>
</feature>
<evidence type="ECO:0000256" key="2">
    <source>
        <dbReference type="ARBA" id="ARBA00022573"/>
    </source>
</evidence>
<dbReference type="InterPro" id="IPR014777">
    <property type="entry name" value="4pyrrole_Mease_sub1"/>
</dbReference>
<dbReference type="GO" id="GO:0032259">
    <property type="term" value="P:methylation"/>
    <property type="evidence" value="ECO:0007669"/>
    <property type="project" value="UniProtKB-KW"/>
</dbReference>
<dbReference type="Proteomes" id="UP000305675">
    <property type="component" value="Unassembled WGS sequence"/>
</dbReference>
<keyword evidence="4 8" id="KW-0808">Transferase</keyword>
<dbReference type="Gene3D" id="3.40.1010.10">
    <property type="entry name" value="Cobalt-precorrin-4 Transmethylase, Domain 1"/>
    <property type="match status" value="1"/>
</dbReference>
<gene>
    <name evidence="8" type="primary">cobJ</name>
    <name evidence="8" type="ORF">FCL42_19905</name>
</gene>
<dbReference type="InterPro" id="IPR006363">
    <property type="entry name" value="Cbl_synth_CobJ/CibH_dom"/>
</dbReference>
<dbReference type="GO" id="GO:0030789">
    <property type="term" value="F:precorrin-3B C17-methyltransferase activity"/>
    <property type="evidence" value="ECO:0007669"/>
    <property type="project" value="UniProtKB-EC"/>
</dbReference>
<dbReference type="OrthoDB" id="9772960at2"/>
<dbReference type="InterPro" id="IPR051810">
    <property type="entry name" value="Precorrin_MeTrfase"/>
</dbReference>
<accession>A0A4V5NVD4</accession>
<evidence type="ECO:0000259" key="7">
    <source>
        <dbReference type="Pfam" id="PF00590"/>
    </source>
</evidence>
<dbReference type="PANTHER" id="PTHR47036:SF1">
    <property type="entry name" value="COBALT-FACTOR III C(17)-METHYLTRANSFERASE-RELATED"/>
    <property type="match status" value="1"/>
</dbReference>
<keyword evidence="9" id="KW-1185">Reference proteome</keyword>
<dbReference type="SUPFAM" id="SSF53790">
    <property type="entry name" value="Tetrapyrrole methylase"/>
    <property type="match status" value="1"/>
</dbReference>
<keyword evidence="5" id="KW-0949">S-adenosyl-L-methionine</keyword>
<reference evidence="8 9" key="1">
    <citation type="submission" date="2019-04" db="EMBL/GenBank/DDBJ databases">
        <authorList>
            <person name="Hwang J.C."/>
        </authorList>
    </citation>
    <scope>NUCLEOTIDE SEQUENCE [LARGE SCALE GENOMIC DNA]</scope>
    <source>
        <strain evidence="8 9">IMCC35002</strain>
    </source>
</reference>
<dbReference type="InterPro" id="IPR000878">
    <property type="entry name" value="4pyrrol_Mease"/>
</dbReference>
<dbReference type="CDD" id="cd11646">
    <property type="entry name" value="Precorrin_3B_C17_MT"/>
    <property type="match status" value="1"/>
</dbReference>
<comment type="caution">
    <text evidence="8">The sequence shown here is derived from an EMBL/GenBank/DDBJ whole genome shotgun (WGS) entry which is preliminary data.</text>
</comment>
<dbReference type="EMBL" id="SWCJ01000024">
    <property type="protein sequence ID" value="TKB50051.1"/>
    <property type="molecule type" value="Genomic_DNA"/>
</dbReference>
<evidence type="ECO:0000256" key="3">
    <source>
        <dbReference type="ARBA" id="ARBA00022603"/>
    </source>
</evidence>
<keyword evidence="2" id="KW-0169">Cobalamin biosynthesis</keyword>
<dbReference type="EC" id="2.1.1.131" evidence="8"/>
<feature type="domain" description="Tetrapyrrole methylase" evidence="7">
    <location>
        <begin position="5"/>
        <end position="215"/>
    </location>
</feature>
<protein>
    <submittedName>
        <fullName evidence="8">Precorrin-3B C(17)-methyltransferase</fullName>
        <ecNumber evidence="8">2.1.1.131</ecNumber>
    </submittedName>
</protein>